<organism evidence="2 3">
    <name type="scientific">Amorphotheca resinae ATCC 22711</name>
    <dbReference type="NCBI Taxonomy" id="857342"/>
    <lineage>
        <taxon>Eukaryota</taxon>
        <taxon>Fungi</taxon>
        <taxon>Dikarya</taxon>
        <taxon>Ascomycota</taxon>
        <taxon>Pezizomycotina</taxon>
        <taxon>Leotiomycetes</taxon>
        <taxon>Helotiales</taxon>
        <taxon>Amorphothecaceae</taxon>
        <taxon>Amorphotheca</taxon>
    </lineage>
</organism>
<evidence type="ECO:0000313" key="2">
    <source>
        <dbReference type="EMBL" id="PSS21978.1"/>
    </source>
</evidence>
<dbReference type="GeneID" id="36572688"/>
<proteinExistence type="predicted"/>
<dbReference type="InParanoid" id="A0A2T3B5G7"/>
<reference evidence="2 3" key="1">
    <citation type="journal article" date="2018" name="New Phytol.">
        <title>Comparative genomics and transcriptomics depict ericoid mycorrhizal fungi as versatile saprotrophs and plant mutualists.</title>
        <authorList>
            <person name="Martino E."/>
            <person name="Morin E."/>
            <person name="Grelet G.A."/>
            <person name="Kuo A."/>
            <person name="Kohler A."/>
            <person name="Daghino S."/>
            <person name="Barry K.W."/>
            <person name="Cichocki N."/>
            <person name="Clum A."/>
            <person name="Dockter R.B."/>
            <person name="Hainaut M."/>
            <person name="Kuo R.C."/>
            <person name="LaButti K."/>
            <person name="Lindahl B.D."/>
            <person name="Lindquist E.A."/>
            <person name="Lipzen A."/>
            <person name="Khouja H.R."/>
            <person name="Magnuson J."/>
            <person name="Murat C."/>
            <person name="Ohm R.A."/>
            <person name="Singer S.W."/>
            <person name="Spatafora J.W."/>
            <person name="Wang M."/>
            <person name="Veneault-Fourrey C."/>
            <person name="Henrissat B."/>
            <person name="Grigoriev I.V."/>
            <person name="Martin F.M."/>
            <person name="Perotto S."/>
        </authorList>
    </citation>
    <scope>NUCLEOTIDE SEQUENCE [LARGE SCALE GENOMIC DNA]</scope>
    <source>
        <strain evidence="2 3">ATCC 22711</strain>
    </source>
</reference>
<sequence>MVERGGRGQIGQDEQLRRPFMRHTLFPCPLSMLSPKENLMCAYSSNTTYHPSPITPYRYDHGRADRVTLTSPPAPYNAPRRPLQGSKAHQGPQEQRIAATSSSPRLSIPSRCWLRCLAGVQTGAEKPQPTSPATACLVEGSPCVRWLLDRDYRLLRSRLSEAIEIIERVKRRFGGRIPRFPSLPLLQKQGGASNHVECLPLPVPFSLQHLLRNISIHLGPNP</sequence>
<name>A0A2T3B5G7_AMORE</name>
<dbReference type="Proteomes" id="UP000241818">
    <property type="component" value="Unassembled WGS sequence"/>
</dbReference>
<keyword evidence="3" id="KW-1185">Reference proteome</keyword>
<evidence type="ECO:0000256" key="1">
    <source>
        <dbReference type="SAM" id="MobiDB-lite"/>
    </source>
</evidence>
<feature type="region of interest" description="Disordered" evidence="1">
    <location>
        <begin position="65"/>
        <end position="103"/>
    </location>
</feature>
<evidence type="ECO:0000313" key="3">
    <source>
        <dbReference type="Proteomes" id="UP000241818"/>
    </source>
</evidence>
<dbReference type="EMBL" id="KZ679009">
    <property type="protein sequence ID" value="PSS21978.1"/>
    <property type="molecule type" value="Genomic_DNA"/>
</dbReference>
<accession>A0A2T3B5G7</accession>
<gene>
    <name evidence="2" type="ORF">M430DRAFT_219564</name>
</gene>
<protein>
    <submittedName>
        <fullName evidence="2">Uncharacterized protein</fullName>
    </submittedName>
</protein>
<dbReference type="RefSeq" id="XP_024722133.1">
    <property type="nucleotide sequence ID" value="XM_024864607.1"/>
</dbReference>
<dbReference type="AlphaFoldDB" id="A0A2T3B5G7"/>